<dbReference type="InterPro" id="IPR042122">
    <property type="entry name" value="Ser_AcTrfase_N_sf"/>
</dbReference>
<dbReference type="OrthoDB" id="9801456at2"/>
<evidence type="ECO:0000256" key="4">
    <source>
        <dbReference type="ARBA" id="ARBA00018522"/>
    </source>
</evidence>
<dbReference type="CDD" id="cd03354">
    <property type="entry name" value="LbH_SAT"/>
    <property type="match status" value="1"/>
</dbReference>
<dbReference type="FunFam" id="2.160.10.10:FF:000002">
    <property type="entry name" value="Serine acetyltransferase"/>
    <property type="match status" value="1"/>
</dbReference>
<dbReference type="NCBIfam" id="NF041874">
    <property type="entry name" value="EPS_EpsC"/>
    <property type="match status" value="1"/>
</dbReference>
<keyword evidence="6 10" id="KW-0808">Transferase</keyword>
<dbReference type="PANTHER" id="PTHR42811">
    <property type="entry name" value="SERINE ACETYLTRANSFERASE"/>
    <property type="match status" value="1"/>
</dbReference>
<protein>
    <recommendedName>
        <fullName evidence="4">Serine acetyltransferase</fullName>
        <ecNumber evidence="3">2.3.1.30</ecNumber>
    </recommendedName>
</protein>
<evidence type="ECO:0000256" key="8">
    <source>
        <dbReference type="ARBA" id="ARBA00049486"/>
    </source>
</evidence>
<gene>
    <name evidence="10" type="primary">cysE</name>
    <name evidence="10" type="ORF">FNB15_12160</name>
</gene>
<dbReference type="InterPro" id="IPR005881">
    <property type="entry name" value="Ser_O-AcTrfase"/>
</dbReference>
<evidence type="ECO:0000256" key="7">
    <source>
        <dbReference type="ARBA" id="ARBA00023315"/>
    </source>
</evidence>
<dbReference type="Gene3D" id="1.10.3130.10">
    <property type="entry name" value="serine acetyltransferase, domain 1"/>
    <property type="match status" value="1"/>
</dbReference>
<dbReference type="SUPFAM" id="SSF51161">
    <property type="entry name" value="Trimeric LpxA-like enzymes"/>
    <property type="match status" value="1"/>
</dbReference>
<dbReference type="Gene3D" id="2.160.10.10">
    <property type="entry name" value="Hexapeptide repeat proteins"/>
    <property type="match status" value="1"/>
</dbReference>
<dbReference type="GO" id="GO:0005737">
    <property type="term" value="C:cytoplasm"/>
    <property type="evidence" value="ECO:0007669"/>
    <property type="project" value="InterPro"/>
</dbReference>
<dbReference type="Pfam" id="PF00132">
    <property type="entry name" value="Hexapep"/>
    <property type="match status" value="1"/>
</dbReference>
<evidence type="ECO:0000256" key="1">
    <source>
        <dbReference type="ARBA" id="ARBA00004876"/>
    </source>
</evidence>
<organism evidence="10 11">
    <name type="scientific">Ferrovibrio terrae</name>
    <dbReference type="NCBI Taxonomy" id="2594003"/>
    <lineage>
        <taxon>Bacteria</taxon>
        <taxon>Pseudomonadati</taxon>
        <taxon>Pseudomonadota</taxon>
        <taxon>Alphaproteobacteria</taxon>
        <taxon>Rhodospirillales</taxon>
        <taxon>Rhodospirillaceae</taxon>
        <taxon>Ferrovibrio</taxon>
    </lineage>
</organism>
<dbReference type="KEGG" id="fer:FNB15_12160"/>
<dbReference type="NCBIfam" id="TIGR01172">
    <property type="entry name" value="cysE"/>
    <property type="match status" value="1"/>
</dbReference>
<evidence type="ECO:0000256" key="5">
    <source>
        <dbReference type="ARBA" id="ARBA00022605"/>
    </source>
</evidence>
<dbReference type="GO" id="GO:0009001">
    <property type="term" value="F:serine O-acetyltransferase activity"/>
    <property type="evidence" value="ECO:0007669"/>
    <property type="project" value="UniProtKB-EC"/>
</dbReference>
<evidence type="ECO:0000256" key="2">
    <source>
        <dbReference type="ARBA" id="ARBA00007274"/>
    </source>
</evidence>
<dbReference type="InterPro" id="IPR010493">
    <property type="entry name" value="Ser_AcTrfase_N"/>
</dbReference>
<dbReference type="InterPro" id="IPR053376">
    <property type="entry name" value="Serine_acetyltransferase"/>
</dbReference>
<sequence>MPATLGKKYSSVDLLKHDPVWQRIREEAAHAAQQEPLLGSMAHSAVLHHERLEDALSYILAQKLGSTELSALGLREVIEDAFAADPDIGHAVRADLVAVNERDPACRSFLKPLLFFKGFQSLQAHRVANWLWREGRETMAFLLQSRTSEVFAVDINPAAKFGRGILIDHGTGVVIGETAVIDDDVSMLQNVTLGGTGKETGDRHPKIRRGVLIGAGAKILGNIEIGEGAKIGAGSVVLIPVPAHCTAAGVPAKIVGDCECEQPSREMNHGLPYHRDD</sequence>
<dbReference type="InterPro" id="IPR045304">
    <property type="entry name" value="LbH_SAT"/>
</dbReference>
<dbReference type="RefSeq" id="WP_144068958.1">
    <property type="nucleotide sequence ID" value="NZ_CP041636.1"/>
</dbReference>
<feature type="domain" description="Serine acetyltransferase N-terminal" evidence="9">
    <location>
        <begin position="20"/>
        <end position="124"/>
    </location>
</feature>
<comment type="catalytic activity">
    <reaction evidence="8">
        <text>L-serine + acetyl-CoA = O-acetyl-L-serine + CoA</text>
        <dbReference type="Rhea" id="RHEA:24560"/>
        <dbReference type="ChEBI" id="CHEBI:33384"/>
        <dbReference type="ChEBI" id="CHEBI:57287"/>
        <dbReference type="ChEBI" id="CHEBI:57288"/>
        <dbReference type="ChEBI" id="CHEBI:58340"/>
        <dbReference type="EC" id="2.3.1.30"/>
    </reaction>
</comment>
<dbReference type="UniPathway" id="UPA00136">
    <property type="reaction ID" value="UER00199"/>
</dbReference>
<evidence type="ECO:0000313" key="11">
    <source>
        <dbReference type="Proteomes" id="UP000317496"/>
    </source>
</evidence>
<keyword evidence="7 10" id="KW-0012">Acyltransferase</keyword>
<proteinExistence type="inferred from homology"/>
<dbReference type="InterPro" id="IPR011004">
    <property type="entry name" value="Trimer_LpxA-like_sf"/>
</dbReference>
<dbReference type="GO" id="GO:0006535">
    <property type="term" value="P:cysteine biosynthetic process from serine"/>
    <property type="evidence" value="ECO:0007669"/>
    <property type="project" value="InterPro"/>
</dbReference>
<dbReference type="InterPro" id="IPR001451">
    <property type="entry name" value="Hexapep"/>
</dbReference>
<keyword evidence="11" id="KW-1185">Reference proteome</keyword>
<evidence type="ECO:0000256" key="3">
    <source>
        <dbReference type="ARBA" id="ARBA00013266"/>
    </source>
</evidence>
<name>A0A516H2H5_9PROT</name>
<accession>A0A516H2H5</accession>
<comment type="pathway">
    <text evidence="1">Amino-acid biosynthesis; L-cysteine biosynthesis; L-cysteine from L-serine: step 1/2.</text>
</comment>
<dbReference type="Proteomes" id="UP000317496">
    <property type="component" value="Chromosome"/>
</dbReference>
<evidence type="ECO:0000313" key="10">
    <source>
        <dbReference type="EMBL" id="QDO97977.1"/>
    </source>
</evidence>
<dbReference type="Pfam" id="PF06426">
    <property type="entry name" value="SATase_N"/>
    <property type="match status" value="1"/>
</dbReference>
<dbReference type="EC" id="2.3.1.30" evidence="3"/>
<dbReference type="SMART" id="SM00971">
    <property type="entry name" value="SATase_N"/>
    <property type="match status" value="1"/>
</dbReference>
<keyword evidence="5" id="KW-0028">Amino-acid biosynthesis</keyword>
<dbReference type="AlphaFoldDB" id="A0A516H2H5"/>
<evidence type="ECO:0000259" key="9">
    <source>
        <dbReference type="SMART" id="SM00971"/>
    </source>
</evidence>
<reference evidence="10 11" key="1">
    <citation type="submission" date="2019-07" db="EMBL/GenBank/DDBJ databases">
        <title>Genome sequencing for Ferrovibrio sp. K5.</title>
        <authorList>
            <person name="Park S.-J."/>
        </authorList>
    </citation>
    <scope>NUCLEOTIDE SEQUENCE [LARGE SCALE GENOMIC DNA]</scope>
    <source>
        <strain evidence="10 11">K5</strain>
    </source>
</reference>
<comment type="similarity">
    <text evidence="2">Belongs to the transferase hexapeptide repeat family.</text>
</comment>
<dbReference type="EMBL" id="CP041636">
    <property type="protein sequence ID" value="QDO97977.1"/>
    <property type="molecule type" value="Genomic_DNA"/>
</dbReference>
<evidence type="ECO:0000256" key="6">
    <source>
        <dbReference type="ARBA" id="ARBA00022679"/>
    </source>
</evidence>